<dbReference type="RefSeq" id="WP_034373653.1">
    <property type="nucleotide sequence ID" value="NZ_KN323183.1"/>
</dbReference>
<gene>
    <name evidence="2" type="ORF">DHOM_07010</name>
</gene>
<sequence length="149" mass="16378">MRIEQRKIAGLTPVAYNPRKDLQPGDAEYEKLRASIEQFGYVAPAIFNKQTSRLVGGHQQITDTFTQALQQLAARSKTSIDVDALVRERFETSDLEAKETALSGQVDAAATAIDELIALDRASHSTKTNTRRASTRSRANTPGCWPTTS</sequence>
<name>A0ABR4SIT7_9MICO</name>
<dbReference type="SUPFAM" id="SSF110849">
    <property type="entry name" value="ParB/Sulfiredoxin"/>
    <property type="match status" value="1"/>
</dbReference>
<dbReference type="InterPro" id="IPR036086">
    <property type="entry name" value="ParB/Sulfiredoxin_sf"/>
</dbReference>
<proteinExistence type="predicted"/>
<keyword evidence="3" id="KW-1185">Reference proteome</keyword>
<dbReference type="EMBL" id="JDRS01000009">
    <property type="protein sequence ID" value="KDS93096.1"/>
    <property type="molecule type" value="Genomic_DNA"/>
</dbReference>
<accession>A0ABR4SIT7</accession>
<dbReference type="Proteomes" id="UP000030182">
    <property type="component" value="Unassembled WGS sequence"/>
</dbReference>
<organism evidence="2 3">
    <name type="scientific">Dermabacter hominis 1368</name>
    <dbReference type="NCBI Taxonomy" id="1450519"/>
    <lineage>
        <taxon>Bacteria</taxon>
        <taxon>Bacillati</taxon>
        <taxon>Actinomycetota</taxon>
        <taxon>Actinomycetes</taxon>
        <taxon>Micrococcales</taxon>
        <taxon>Dermabacteraceae</taxon>
        <taxon>Dermabacter</taxon>
    </lineage>
</organism>
<evidence type="ECO:0000313" key="2">
    <source>
        <dbReference type="EMBL" id="KDS93096.1"/>
    </source>
</evidence>
<evidence type="ECO:0000256" key="1">
    <source>
        <dbReference type="SAM" id="MobiDB-lite"/>
    </source>
</evidence>
<protein>
    <submittedName>
        <fullName evidence="2">Chromosome partitioning protein ParB</fullName>
    </submittedName>
</protein>
<evidence type="ECO:0000313" key="3">
    <source>
        <dbReference type="Proteomes" id="UP000030182"/>
    </source>
</evidence>
<reference evidence="2 3" key="1">
    <citation type="submission" date="2014-01" db="EMBL/GenBank/DDBJ databases">
        <title>Draft genome sequence of the multidrug-resistant clinical isolate Dermabacter hominis 1368.</title>
        <authorList>
            <person name="Albersmeier A."/>
            <person name="Bomholt C."/>
            <person name="Glaub A."/>
            <person name="Ruckert C."/>
            <person name="Soriano F."/>
            <person name="Fernandez-Natal I."/>
            <person name="Tauch A."/>
        </authorList>
    </citation>
    <scope>NUCLEOTIDE SEQUENCE [LARGE SCALE GENOMIC DNA]</scope>
    <source>
        <strain evidence="2 3">1368</strain>
    </source>
</reference>
<comment type="caution">
    <text evidence="2">The sequence shown here is derived from an EMBL/GenBank/DDBJ whole genome shotgun (WGS) entry which is preliminary data.</text>
</comment>
<feature type="region of interest" description="Disordered" evidence="1">
    <location>
        <begin position="121"/>
        <end position="149"/>
    </location>
</feature>